<reference evidence="5 6" key="1">
    <citation type="submission" date="2016-11" db="EMBL/GenBank/DDBJ databases">
        <authorList>
            <person name="Jaros S."/>
            <person name="Januszkiewicz K."/>
            <person name="Wedrychowicz H."/>
        </authorList>
    </citation>
    <scope>NUCLEOTIDE SEQUENCE [LARGE SCALE GENOMIC DNA]</scope>
    <source>
        <strain evidence="5 6">DSM 44523</strain>
    </source>
</reference>
<comment type="similarity">
    <text evidence="2">Belongs to the EspG family.</text>
</comment>
<proteinExistence type="inferred from homology"/>
<organism evidence="5 6">
    <name type="scientific">Streptoalloteichus hindustanus</name>
    <dbReference type="NCBI Taxonomy" id="2017"/>
    <lineage>
        <taxon>Bacteria</taxon>
        <taxon>Bacillati</taxon>
        <taxon>Actinomycetota</taxon>
        <taxon>Actinomycetes</taxon>
        <taxon>Pseudonocardiales</taxon>
        <taxon>Pseudonocardiaceae</taxon>
        <taxon>Streptoalloteichus</taxon>
    </lineage>
</organism>
<evidence type="ECO:0000313" key="6">
    <source>
        <dbReference type="Proteomes" id="UP000184501"/>
    </source>
</evidence>
<accession>A0A1M5L7K1</accession>
<gene>
    <name evidence="5" type="ORF">SAMN05444320_11117</name>
</gene>
<dbReference type="RefSeq" id="WP_073488563.1">
    <property type="nucleotide sequence ID" value="NZ_FQVN01000011.1"/>
</dbReference>
<evidence type="ECO:0000256" key="4">
    <source>
        <dbReference type="ARBA" id="ARBA00023186"/>
    </source>
</evidence>
<dbReference type="EMBL" id="FQVN01000011">
    <property type="protein sequence ID" value="SHG61082.1"/>
    <property type="molecule type" value="Genomic_DNA"/>
</dbReference>
<dbReference type="OrthoDB" id="3623746at2"/>
<evidence type="ECO:0000313" key="5">
    <source>
        <dbReference type="EMBL" id="SHG61082.1"/>
    </source>
</evidence>
<keyword evidence="3" id="KW-0963">Cytoplasm</keyword>
<dbReference type="InterPro" id="IPR025734">
    <property type="entry name" value="EspG"/>
</dbReference>
<keyword evidence="4" id="KW-0143">Chaperone</keyword>
<evidence type="ECO:0000256" key="2">
    <source>
        <dbReference type="ARBA" id="ARBA00006411"/>
    </source>
</evidence>
<keyword evidence="6" id="KW-1185">Reference proteome</keyword>
<dbReference type="Proteomes" id="UP000184501">
    <property type="component" value="Unassembled WGS sequence"/>
</dbReference>
<comment type="subcellular location">
    <subcellularLocation>
        <location evidence="1">Cytoplasm</location>
    </subcellularLocation>
</comment>
<evidence type="ECO:0000256" key="1">
    <source>
        <dbReference type="ARBA" id="ARBA00004496"/>
    </source>
</evidence>
<sequence>MLRASVALSVLAYDVLWQHHGLDEKPNALHTPSPGATEEERAVLEHQAWQELDRSGLVHNGRIDEDLVEALSLLARPAEEVYAWVNQTEGPDYTVLAALRGGDAVLAVLTREELRLHPVRPTALVETLVSALPDVPAARGRSLSTPADQLSQPPADPDNWLEEVRPIDSDGNGQAHNVLALPRTGGGQLHVAVRDRLGQRRRAPHPVTFIDTTEGRWLTQLRPDPHRQPWVVLTPADSRLLTARLHEMRAELTRA</sequence>
<evidence type="ECO:0000256" key="3">
    <source>
        <dbReference type="ARBA" id="ARBA00022490"/>
    </source>
</evidence>
<protein>
    <submittedName>
        <fullName evidence="5">EspG family protein</fullName>
    </submittedName>
</protein>
<name>A0A1M5L7K1_STRHI</name>
<dbReference type="AlphaFoldDB" id="A0A1M5L7K1"/>
<dbReference type="STRING" id="2017.SAMN05444320_11117"/>
<dbReference type="Pfam" id="PF14011">
    <property type="entry name" value="ESX-1_EspG"/>
    <property type="match status" value="1"/>
</dbReference>